<evidence type="ECO:0000313" key="4">
    <source>
        <dbReference type="EMBL" id="SEH27429.1"/>
    </source>
</evidence>
<dbReference type="Pfam" id="PF18962">
    <property type="entry name" value="Por_Secre_tail"/>
    <property type="match status" value="1"/>
</dbReference>
<proteinExistence type="predicted"/>
<dbReference type="SMART" id="SM00060">
    <property type="entry name" value="FN3"/>
    <property type="match status" value="1"/>
</dbReference>
<dbReference type="InterPro" id="IPR003961">
    <property type="entry name" value="FN3_dom"/>
</dbReference>
<dbReference type="SUPFAM" id="SSF55486">
    <property type="entry name" value="Metalloproteases ('zincins'), catalytic domain"/>
    <property type="match status" value="1"/>
</dbReference>
<dbReference type="AlphaFoldDB" id="A0A1H6GVE4"/>
<gene>
    <name evidence="4" type="ORF">SAMN05421593_0301</name>
</gene>
<dbReference type="Gene3D" id="3.40.390.10">
    <property type="entry name" value="Collagenase (Catalytic Domain)"/>
    <property type="match status" value="1"/>
</dbReference>
<accession>A0A1H6GVE4</accession>
<dbReference type="InterPro" id="IPR036116">
    <property type="entry name" value="FN3_sf"/>
</dbReference>
<feature type="chain" id="PRO_5011674190" evidence="2">
    <location>
        <begin position="20"/>
        <end position="1000"/>
    </location>
</feature>
<dbReference type="InterPro" id="IPR045474">
    <property type="entry name" value="GEVED"/>
</dbReference>
<dbReference type="Proteomes" id="UP000198561">
    <property type="component" value="Unassembled WGS sequence"/>
</dbReference>
<dbReference type="STRING" id="680127.SAMN05421593_0301"/>
<dbReference type="Pfam" id="PF13583">
    <property type="entry name" value="Reprolysin_4"/>
    <property type="match status" value="1"/>
</dbReference>
<sequence length="1000" mass="106912">MKRVFTALVCTLIGGAAFGQWTPTSFNKADTKKRGAFTVEKSNVRDNGYYKLDLALLRSQLKNAQEMGPNAAPVIISLPTVDGRIERFKVFSFPVLAKEIADKYELGSYVGTSVEDPGKYLRFSVSPNELQSMIIDGDKYEFIEPLTTDKSVYAVHPKTMKNPNGFICSTKESPASKKQIDALLKKGKSIANQPTSFAKTSDKKYRTMRLAMSVTGEYTQFFGGVAGAWAQVNNTMSRVNGVFEKDFALHLNVLNYPALIFDNPATDPYASVTSASSPPDTWNTELQNQLTTVVGESNYDIGHLFGASGGGGNAGCIGCFCVSPTTDEPEGKGSGITSPATGSVNPSAAYPPSGDNFDIDYVAHEMGHQLGANHTFSHSLEGSGVNMEPGSGSTIMGYAGITGANFDVQPHSDPYFHIASIDQVQDKLIERTCDVETSIANNPPVIAALPTYNIPKGTAFVLTASATDAENDPLTYVWEEIDNASVVINKNNIGNTTTGATFRSKSTGTSPTRYFPSFTSVMNGVLNNANNTWESVSAFARTTNFAVTVRDNNPNIAQQQTNFAIQTIVVGDTGPFKLANQYADVNTPTPIQWLVANTNAAPYNVANVKIDYTTDNGTTWTVLAASTPNDGTENFTFPSSLNGQTIKVRVSAIGNVFYAVGPVTIGPLSACSSAAPTNVVVSSIGNTSANVSWMAYTGATYKVRYRKVGTTAWNEVDSPVPSINLTGLAEGTNFEVQVALVCGATVGTYSASVNFTTLAITYCAASALLNTDEYISNVTVANINNTTGASTYSNYTTNSALQINLVKGSSYPISLSVGNAYANDVAAIYIDYNKNGVFESNEAVLNVPTTSTAVSSFSGMFTVPNTAVENQTLRMRVLLFYAGADSEGYPLPASFTCGTNFYYGEVEDYNVVITSNLATSETSVKNDGIQIYPNPATDVLNITKVSDKATYKIYSAAGQLVDRGNINDGKVNVSSLVKGAYVITIEDKGIDQFKSKFIKK</sequence>
<dbReference type="RefSeq" id="WP_089689582.1">
    <property type="nucleotide sequence ID" value="NZ_DALZIY010000007.1"/>
</dbReference>
<evidence type="ECO:0000259" key="3">
    <source>
        <dbReference type="PROSITE" id="PS50853"/>
    </source>
</evidence>
<dbReference type="InterPro" id="IPR024079">
    <property type="entry name" value="MetalloPept_cat_dom_sf"/>
</dbReference>
<dbReference type="InterPro" id="IPR013783">
    <property type="entry name" value="Ig-like_fold"/>
</dbReference>
<dbReference type="NCBIfam" id="TIGR04183">
    <property type="entry name" value="Por_Secre_tail"/>
    <property type="match status" value="1"/>
</dbReference>
<dbReference type="EMBL" id="FNWQ01000001">
    <property type="protein sequence ID" value="SEH27429.1"/>
    <property type="molecule type" value="Genomic_DNA"/>
</dbReference>
<dbReference type="CDD" id="cd00063">
    <property type="entry name" value="FN3"/>
    <property type="match status" value="1"/>
</dbReference>
<dbReference type="InterPro" id="IPR026444">
    <property type="entry name" value="Secre_tail"/>
</dbReference>
<evidence type="ECO:0000256" key="2">
    <source>
        <dbReference type="SAM" id="SignalP"/>
    </source>
</evidence>
<dbReference type="Pfam" id="PF20009">
    <property type="entry name" value="GEVED"/>
    <property type="match status" value="1"/>
</dbReference>
<dbReference type="SUPFAM" id="SSF49265">
    <property type="entry name" value="Fibronectin type III"/>
    <property type="match status" value="1"/>
</dbReference>
<dbReference type="GO" id="GO:0008237">
    <property type="term" value="F:metallopeptidase activity"/>
    <property type="evidence" value="ECO:0007669"/>
    <property type="project" value="InterPro"/>
</dbReference>
<organism evidence="4 5">
    <name type="scientific">Chryseobacterium culicis</name>
    <dbReference type="NCBI Taxonomy" id="680127"/>
    <lineage>
        <taxon>Bacteria</taxon>
        <taxon>Pseudomonadati</taxon>
        <taxon>Bacteroidota</taxon>
        <taxon>Flavobacteriia</taxon>
        <taxon>Flavobacteriales</taxon>
        <taxon>Weeksellaceae</taxon>
        <taxon>Chryseobacterium group</taxon>
        <taxon>Chryseobacterium</taxon>
    </lineage>
</organism>
<reference evidence="4 5" key="1">
    <citation type="submission" date="2016-10" db="EMBL/GenBank/DDBJ databases">
        <authorList>
            <person name="de Groot N.N."/>
        </authorList>
    </citation>
    <scope>NUCLEOTIDE SEQUENCE [LARGE SCALE GENOMIC DNA]</scope>
    <source>
        <strain evidence="4 5">DSM 23031</strain>
    </source>
</reference>
<evidence type="ECO:0000256" key="1">
    <source>
        <dbReference type="ARBA" id="ARBA00022729"/>
    </source>
</evidence>
<dbReference type="Pfam" id="PF00041">
    <property type="entry name" value="fn3"/>
    <property type="match status" value="1"/>
</dbReference>
<feature type="signal peptide" evidence="2">
    <location>
        <begin position="1"/>
        <end position="19"/>
    </location>
</feature>
<name>A0A1H6GVE4_CHRCI</name>
<feature type="domain" description="Fibronectin type-III" evidence="3">
    <location>
        <begin position="675"/>
        <end position="760"/>
    </location>
</feature>
<dbReference type="Gene3D" id="2.60.40.10">
    <property type="entry name" value="Immunoglobulins"/>
    <property type="match status" value="2"/>
</dbReference>
<keyword evidence="1 2" id="KW-0732">Signal</keyword>
<protein>
    <submittedName>
        <fullName evidence="4">Por secretion system C-terminal sorting domain-containing protein</fullName>
    </submittedName>
</protein>
<dbReference type="PROSITE" id="PS50853">
    <property type="entry name" value="FN3"/>
    <property type="match status" value="1"/>
</dbReference>
<dbReference type="OrthoDB" id="9792152at2"/>
<evidence type="ECO:0000313" key="5">
    <source>
        <dbReference type="Proteomes" id="UP000198561"/>
    </source>
</evidence>